<evidence type="ECO:0000259" key="8">
    <source>
        <dbReference type="PROSITE" id="PS50011"/>
    </source>
</evidence>
<keyword evidence="4 5" id="KW-0067">ATP-binding</keyword>
<dbReference type="Proteomes" id="UP000095210">
    <property type="component" value="Chromosome"/>
</dbReference>
<dbReference type="Gene3D" id="3.30.200.20">
    <property type="entry name" value="Phosphorylase Kinase, domain 1"/>
    <property type="match status" value="1"/>
</dbReference>
<keyword evidence="3 9" id="KW-0418">Kinase</keyword>
<keyword evidence="7" id="KW-0472">Membrane</keyword>
<evidence type="ECO:0000256" key="4">
    <source>
        <dbReference type="ARBA" id="ARBA00022840"/>
    </source>
</evidence>
<keyword evidence="7" id="KW-1133">Transmembrane helix</keyword>
<name>A0AAC9HR60_9PSEU</name>
<organism evidence="9 10">
    <name type="scientific">Actinoalloteichus hymeniacidonis</name>
    <dbReference type="NCBI Taxonomy" id="340345"/>
    <lineage>
        <taxon>Bacteria</taxon>
        <taxon>Bacillati</taxon>
        <taxon>Actinomycetota</taxon>
        <taxon>Actinomycetes</taxon>
        <taxon>Pseudonocardiales</taxon>
        <taxon>Pseudonocardiaceae</taxon>
        <taxon>Actinoalloteichus</taxon>
    </lineage>
</organism>
<dbReference type="GO" id="GO:0004674">
    <property type="term" value="F:protein serine/threonine kinase activity"/>
    <property type="evidence" value="ECO:0007669"/>
    <property type="project" value="UniProtKB-KW"/>
</dbReference>
<dbReference type="AlphaFoldDB" id="A0AAC9HR60"/>
<evidence type="ECO:0000313" key="9">
    <source>
        <dbReference type="EMBL" id="AOS63925.1"/>
    </source>
</evidence>
<gene>
    <name evidence="9" type="ORF">TL08_15580</name>
</gene>
<feature type="transmembrane region" description="Helical" evidence="7">
    <location>
        <begin position="513"/>
        <end position="536"/>
    </location>
</feature>
<feature type="domain" description="Protein kinase" evidence="8">
    <location>
        <begin position="15"/>
        <end position="277"/>
    </location>
</feature>
<dbReference type="KEGG" id="ahm:TL08_15580"/>
<feature type="transmembrane region" description="Helical" evidence="7">
    <location>
        <begin position="548"/>
        <end position="571"/>
    </location>
</feature>
<dbReference type="PROSITE" id="PS50011">
    <property type="entry name" value="PROTEIN_KINASE_DOM"/>
    <property type="match status" value="1"/>
</dbReference>
<feature type="transmembrane region" description="Helical" evidence="7">
    <location>
        <begin position="583"/>
        <end position="605"/>
    </location>
</feature>
<evidence type="ECO:0000256" key="3">
    <source>
        <dbReference type="ARBA" id="ARBA00022777"/>
    </source>
</evidence>
<feature type="region of interest" description="Disordered" evidence="6">
    <location>
        <begin position="296"/>
        <end position="344"/>
    </location>
</feature>
<feature type="transmembrane region" description="Helical" evidence="7">
    <location>
        <begin position="476"/>
        <end position="493"/>
    </location>
</feature>
<protein>
    <submittedName>
        <fullName evidence="9">Serine/threonine protein kinase</fullName>
    </submittedName>
</protein>
<dbReference type="RefSeq" id="WP_157421111.1">
    <property type="nucleotide sequence ID" value="NZ_CP014859.1"/>
</dbReference>
<evidence type="ECO:0000256" key="2">
    <source>
        <dbReference type="ARBA" id="ARBA00022741"/>
    </source>
</evidence>
<reference evidence="10" key="1">
    <citation type="submission" date="2016-03" db="EMBL/GenBank/DDBJ databases">
        <title>Complete genome sequence of the type strain Actinoalloteichus hymeniacidonis DSM 45092.</title>
        <authorList>
            <person name="Schaffert L."/>
            <person name="Albersmeier A."/>
            <person name="Winkler A."/>
            <person name="Kalinowski J."/>
            <person name="Zotchev S."/>
            <person name="Ruckert C."/>
        </authorList>
    </citation>
    <scope>NUCLEOTIDE SEQUENCE [LARGE SCALE GENOMIC DNA]</scope>
    <source>
        <strain evidence="10">HPA177(T) (DSM 45092(T))</strain>
    </source>
</reference>
<dbReference type="EMBL" id="CP014859">
    <property type="protein sequence ID" value="AOS63925.1"/>
    <property type="molecule type" value="Genomic_DNA"/>
</dbReference>
<accession>A0AAC9HR60</accession>
<evidence type="ECO:0000256" key="6">
    <source>
        <dbReference type="SAM" id="MobiDB-lite"/>
    </source>
</evidence>
<dbReference type="PANTHER" id="PTHR43289:SF34">
    <property type="entry name" value="SERINE_THREONINE-PROTEIN KINASE YBDM-RELATED"/>
    <property type="match status" value="1"/>
</dbReference>
<keyword evidence="1" id="KW-0808">Transferase</keyword>
<keyword evidence="10" id="KW-1185">Reference proteome</keyword>
<feature type="transmembrane region" description="Helical" evidence="7">
    <location>
        <begin position="444"/>
        <end position="464"/>
    </location>
</feature>
<feature type="transmembrane region" description="Helical" evidence="7">
    <location>
        <begin position="388"/>
        <end position="406"/>
    </location>
</feature>
<dbReference type="Pfam" id="PF00069">
    <property type="entry name" value="Pkinase"/>
    <property type="match status" value="1"/>
</dbReference>
<dbReference type="InterPro" id="IPR017441">
    <property type="entry name" value="Protein_kinase_ATP_BS"/>
</dbReference>
<dbReference type="PROSITE" id="PS00107">
    <property type="entry name" value="PROTEIN_KINASE_ATP"/>
    <property type="match status" value="1"/>
</dbReference>
<proteinExistence type="predicted"/>
<dbReference type="CDD" id="cd14014">
    <property type="entry name" value="STKc_PknB_like"/>
    <property type="match status" value="1"/>
</dbReference>
<evidence type="ECO:0000256" key="5">
    <source>
        <dbReference type="PROSITE-ProRule" id="PRU10141"/>
    </source>
</evidence>
<dbReference type="PROSITE" id="PS00108">
    <property type="entry name" value="PROTEIN_KINASE_ST"/>
    <property type="match status" value="1"/>
</dbReference>
<dbReference type="InterPro" id="IPR000719">
    <property type="entry name" value="Prot_kinase_dom"/>
</dbReference>
<keyword evidence="7" id="KW-0812">Transmembrane</keyword>
<dbReference type="Gene3D" id="1.10.510.10">
    <property type="entry name" value="Transferase(Phosphotransferase) domain 1"/>
    <property type="match status" value="1"/>
</dbReference>
<sequence>MRPLGVSEPREIGRFRLIAELGRGGMGRVWLGAGPDGRLVAVKQVHAHLVEEDGFRARFHREVRATLAVPGNYTSTVIDADAEAPTPWLASEFISGPSLREAVEVDGPLPEKSALRLAAGLASALVLIHEAGLVHRDIKPSNVLLAEDGPRLIDFGIARALDRGSGRDLTRTGLVVGSPEFMSPEQAQAQEITPASDIFSLGALLAMAVTGNSVFAGQSDFQVLHNIVHTEPDLDGVPTRVRAVAEACLAKNPAARPSAERLLESIGRVAPSARPWPAHVHTLTSTQYAEIDRLIENSEPDGGPEPTPRKHTRLQARPINEWDAESPEPNKDDAGQQREPGVPWTSRFGAGAREVLAKAGAGARSMSAKASGGIRSTARGIGRWRPTWALNGVLVLVGVLFGVLAANFIMDGRGVDQIVIRMVVESIFPFGTVSLVLIPEVFGILAGATLGVVLCALISTVSGPRAMGRTLLLRRALLVGVPVVGFVLGRLAARGDLDFAALNLGGRLDGRSLMFLCLLFAVIMANTAVSTVSRTFSITKNRRFAVQFAAWVIGFLASGVTMVMCGLHGWIGIVVDGRIPIDVIAILGGCIGGSWALRIAIDLGARWRSTGRRSPRSTA</sequence>
<dbReference type="InterPro" id="IPR011009">
    <property type="entry name" value="Kinase-like_dom_sf"/>
</dbReference>
<dbReference type="PANTHER" id="PTHR43289">
    <property type="entry name" value="MITOGEN-ACTIVATED PROTEIN KINASE KINASE KINASE 20-RELATED"/>
    <property type="match status" value="1"/>
</dbReference>
<dbReference type="InterPro" id="IPR008271">
    <property type="entry name" value="Ser/Thr_kinase_AS"/>
</dbReference>
<dbReference type="SUPFAM" id="SSF56112">
    <property type="entry name" value="Protein kinase-like (PK-like)"/>
    <property type="match status" value="1"/>
</dbReference>
<evidence type="ECO:0000256" key="1">
    <source>
        <dbReference type="ARBA" id="ARBA00022679"/>
    </source>
</evidence>
<feature type="binding site" evidence="5">
    <location>
        <position position="43"/>
    </location>
    <ligand>
        <name>ATP</name>
        <dbReference type="ChEBI" id="CHEBI:30616"/>
    </ligand>
</feature>
<dbReference type="GO" id="GO:0005524">
    <property type="term" value="F:ATP binding"/>
    <property type="evidence" value="ECO:0007669"/>
    <property type="project" value="UniProtKB-UniRule"/>
</dbReference>
<keyword evidence="2 5" id="KW-0547">Nucleotide-binding</keyword>
<keyword evidence="9" id="KW-0723">Serine/threonine-protein kinase</keyword>
<dbReference type="SMART" id="SM00220">
    <property type="entry name" value="S_TKc"/>
    <property type="match status" value="1"/>
</dbReference>
<evidence type="ECO:0000256" key="7">
    <source>
        <dbReference type="SAM" id="Phobius"/>
    </source>
</evidence>
<evidence type="ECO:0000313" key="10">
    <source>
        <dbReference type="Proteomes" id="UP000095210"/>
    </source>
</evidence>